<dbReference type="InterPro" id="IPR028250">
    <property type="entry name" value="DsbDN"/>
</dbReference>
<dbReference type="GO" id="GO:0016209">
    <property type="term" value="F:antioxidant activity"/>
    <property type="evidence" value="ECO:0007669"/>
    <property type="project" value="InterPro"/>
</dbReference>
<dbReference type="InterPro" id="IPR036929">
    <property type="entry name" value="DsbDN_sf"/>
</dbReference>
<dbReference type="InterPro" id="IPR036249">
    <property type="entry name" value="Thioredoxin-like_sf"/>
</dbReference>
<evidence type="ECO:0000313" key="4">
    <source>
        <dbReference type="EMBL" id="GGA93804.1"/>
    </source>
</evidence>
<dbReference type="SUPFAM" id="SSF52833">
    <property type="entry name" value="Thioredoxin-like"/>
    <property type="match status" value="1"/>
</dbReference>
<dbReference type="Pfam" id="PF11412">
    <property type="entry name" value="DsbD_N"/>
    <property type="match status" value="1"/>
</dbReference>
<name>A0A8J2XSB9_9BACT</name>
<dbReference type="PANTHER" id="PTHR42852:SF13">
    <property type="entry name" value="PROTEIN DIPZ"/>
    <property type="match status" value="1"/>
</dbReference>
<evidence type="ECO:0000256" key="1">
    <source>
        <dbReference type="SAM" id="MobiDB-lite"/>
    </source>
</evidence>
<dbReference type="Pfam" id="PF00578">
    <property type="entry name" value="AhpC-TSA"/>
    <property type="match status" value="1"/>
</dbReference>
<dbReference type="AlphaFoldDB" id="A0A8J2XSB9"/>
<dbReference type="InterPro" id="IPR000866">
    <property type="entry name" value="AhpC/TSA"/>
</dbReference>
<sequence length="346" mass="38105">MKPSLTFIASAMVFFAAPTLQAQQQQQTQPMLGEKAPAFELKGLDGKDYGLAQWKDKVILLHFSTTWCPFCNAEAPNLQQLYQSYKDKGVQVVVIDVKEDKELVAQSLQKYDFSFPVLLDTNGKVAATYAPPDVLPDLKRDEVVLAANLIIDREGKIRFYSLLNSAAFDAKLTEARKKLDAILQQPIVSLSIDTTVVQPGRKTMANIRVTVKEGYHVQANIVNDASLIPVTLRTTPNSLFTIGATIFPPYTLFRLEGAANDQNVFESSFIIRLPIKPSADTKTGLHHIKAQLRYQACDARTCLFPRTIDFELPIVIPAKPSSSPPVSHSTPAQAQSPPPVSPVSTP</sequence>
<dbReference type="Proteomes" id="UP000607559">
    <property type="component" value="Unassembled WGS sequence"/>
</dbReference>
<feature type="domain" description="Thioredoxin" evidence="3">
    <location>
        <begin position="30"/>
        <end position="184"/>
    </location>
</feature>
<comment type="caution">
    <text evidence="4">The sequence shown here is derived from an EMBL/GenBank/DDBJ whole genome shotgun (WGS) entry which is preliminary data.</text>
</comment>
<evidence type="ECO:0000313" key="5">
    <source>
        <dbReference type="Proteomes" id="UP000607559"/>
    </source>
</evidence>
<dbReference type="PROSITE" id="PS51352">
    <property type="entry name" value="THIOREDOXIN_2"/>
    <property type="match status" value="1"/>
</dbReference>
<dbReference type="PANTHER" id="PTHR42852">
    <property type="entry name" value="THIOL:DISULFIDE INTERCHANGE PROTEIN DSBE"/>
    <property type="match status" value="1"/>
</dbReference>
<evidence type="ECO:0000259" key="3">
    <source>
        <dbReference type="PROSITE" id="PS51352"/>
    </source>
</evidence>
<dbReference type="Gene3D" id="3.40.30.10">
    <property type="entry name" value="Glutaredoxin"/>
    <property type="match status" value="1"/>
</dbReference>
<keyword evidence="2" id="KW-0732">Signal</keyword>
<feature type="chain" id="PRO_5035244931" description="Thioredoxin domain-containing protein" evidence="2">
    <location>
        <begin position="23"/>
        <end position="346"/>
    </location>
</feature>
<dbReference type="RefSeq" id="WP_188930492.1">
    <property type="nucleotide sequence ID" value="NZ_BMJC01000002.1"/>
</dbReference>
<dbReference type="GO" id="GO:0016491">
    <property type="term" value="F:oxidoreductase activity"/>
    <property type="evidence" value="ECO:0007669"/>
    <property type="project" value="InterPro"/>
</dbReference>
<evidence type="ECO:0000256" key="2">
    <source>
        <dbReference type="SAM" id="SignalP"/>
    </source>
</evidence>
<dbReference type="Gene3D" id="2.60.40.1250">
    <property type="entry name" value="Thiol:disulfide interchange protein DsbD, N-terminal domain"/>
    <property type="match status" value="1"/>
</dbReference>
<feature type="compositionally biased region" description="Pro residues" evidence="1">
    <location>
        <begin position="336"/>
        <end position="346"/>
    </location>
</feature>
<dbReference type="InterPro" id="IPR050553">
    <property type="entry name" value="Thioredoxin_ResA/DsbE_sf"/>
</dbReference>
<reference evidence="4" key="2">
    <citation type="submission" date="2020-09" db="EMBL/GenBank/DDBJ databases">
        <authorList>
            <person name="Sun Q."/>
            <person name="Zhou Y."/>
        </authorList>
    </citation>
    <scope>NUCLEOTIDE SEQUENCE</scope>
    <source>
        <strain evidence="4">CGMCC 1.15448</strain>
    </source>
</reference>
<dbReference type="CDD" id="cd02966">
    <property type="entry name" value="TlpA_like_family"/>
    <property type="match status" value="1"/>
</dbReference>
<feature type="signal peptide" evidence="2">
    <location>
        <begin position="1"/>
        <end position="22"/>
    </location>
</feature>
<feature type="compositionally biased region" description="Low complexity" evidence="1">
    <location>
        <begin position="320"/>
        <end position="335"/>
    </location>
</feature>
<protein>
    <recommendedName>
        <fullName evidence="3">Thioredoxin domain-containing protein</fullName>
    </recommendedName>
</protein>
<dbReference type="EMBL" id="BMJC01000002">
    <property type="protein sequence ID" value="GGA93804.1"/>
    <property type="molecule type" value="Genomic_DNA"/>
</dbReference>
<organism evidence="4 5">
    <name type="scientific">Puia dinghuensis</name>
    <dbReference type="NCBI Taxonomy" id="1792502"/>
    <lineage>
        <taxon>Bacteria</taxon>
        <taxon>Pseudomonadati</taxon>
        <taxon>Bacteroidota</taxon>
        <taxon>Chitinophagia</taxon>
        <taxon>Chitinophagales</taxon>
        <taxon>Chitinophagaceae</taxon>
        <taxon>Puia</taxon>
    </lineage>
</organism>
<accession>A0A8J2XSB9</accession>
<reference evidence="4" key="1">
    <citation type="journal article" date="2014" name="Int. J. Syst. Evol. Microbiol.">
        <title>Complete genome sequence of Corynebacterium casei LMG S-19264T (=DSM 44701T), isolated from a smear-ripened cheese.</title>
        <authorList>
            <consortium name="US DOE Joint Genome Institute (JGI-PGF)"/>
            <person name="Walter F."/>
            <person name="Albersmeier A."/>
            <person name="Kalinowski J."/>
            <person name="Ruckert C."/>
        </authorList>
    </citation>
    <scope>NUCLEOTIDE SEQUENCE</scope>
    <source>
        <strain evidence="4">CGMCC 1.15448</strain>
    </source>
</reference>
<feature type="region of interest" description="Disordered" evidence="1">
    <location>
        <begin position="320"/>
        <end position="346"/>
    </location>
</feature>
<dbReference type="InterPro" id="IPR013766">
    <property type="entry name" value="Thioredoxin_domain"/>
</dbReference>
<keyword evidence="5" id="KW-1185">Reference proteome</keyword>
<gene>
    <name evidence="4" type="ORF">GCM10011511_16380</name>
</gene>
<proteinExistence type="predicted"/>